<keyword evidence="4" id="KW-0472">Membrane</keyword>
<dbReference type="eggNOG" id="KOG2677">
    <property type="taxonomic scope" value="Eukaryota"/>
</dbReference>
<dbReference type="HOGENOM" id="CLU_027294_0_0_1"/>
<evidence type="ECO:0000256" key="2">
    <source>
        <dbReference type="ARBA" id="ARBA00022448"/>
    </source>
</evidence>
<feature type="non-terminal residue" evidence="6">
    <location>
        <position position="1"/>
    </location>
</feature>
<dbReference type="AlphaFoldDB" id="A7RUX4"/>
<keyword evidence="7" id="KW-1185">Reference proteome</keyword>
<evidence type="ECO:0000256" key="4">
    <source>
        <dbReference type="ARBA" id="ARBA00023136"/>
    </source>
</evidence>
<dbReference type="Pfam" id="PF00928">
    <property type="entry name" value="Adap_comp_sub"/>
    <property type="match status" value="1"/>
</dbReference>
<keyword evidence="2" id="KW-0813">Transport</keyword>
<evidence type="ECO:0000313" key="7">
    <source>
        <dbReference type="Proteomes" id="UP000001593"/>
    </source>
</evidence>
<evidence type="ECO:0000256" key="1">
    <source>
        <dbReference type="ARBA" id="ARBA00004308"/>
    </source>
</evidence>
<dbReference type="GO" id="GO:0006886">
    <property type="term" value="P:intracellular protein transport"/>
    <property type="evidence" value="ECO:0007669"/>
    <property type="project" value="InterPro"/>
</dbReference>
<keyword evidence="3" id="KW-0653">Protein transport</keyword>
<dbReference type="GO" id="GO:0016192">
    <property type="term" value="P:vesicle-mediated transport"/>
    <property type="evidence" value="ECO:0007669"/>
    <property type="project" value="InterPro"/>
</dbReference>
<accession>A7RUX4</accession>
<dbReference type="PRINTS" id="PR00314">
    <property type="entry name" value="CLATHRINADPT"/>
</dbReference>
<dbReference type="InterPro" id="IPR036168">
    <property type="entry name" value="AP2_Mu_C_sf"/>
</dbReference>
<comment type="subcellular location">
    <subcellularLocation>
        <location evidence="1">Endomembrane system</location>
    </subcellularLocation>
</comment>
<dbReference type="SUPFAM" id="SSF49447">
    <property type="entry name" value="Second domain of Mu2 adaptin subunit (ap50) of ap2 adaptor"/>
    <property type="match status" value="1"/>
</dbReference>
<dbReference type="PROSITE" id="PS51072">
    <property type="entry name" value="MHD"/>
    <property type="match status" value="1"/>
</dbReference>
<name>A7RUX4_NEMVE</name>
<dbReference type="InterPro" id="IPR050431">
    <property type="entry name" value="Adaptor_comp_med_subunit"/>
</dbReference>
<evidence type="ECO:0000256" key="3">
    <source>
        <dbReference type="ARBA" id="ARBA00022927"/>
    </source>
</evidence>
<protein>
    <recommendedName>
        <fullName evidence="5">MHD domain-containing protein</fullName>
    </recommendedName>
</protein>
<dbReference type="InParanoid" id="A7RUX4"/>
<dbReference type="Proteomes" id="UP000001593">
    <property type="component" value="Unassembled WGS sequence"/>
</dbReference>
<evidence type="ECO:0000259" key="5">
    <source>
        <dbReference type="PROSITE" id="PS51072"/>
    </source>
</evidence>
<proteinExistence type="predicted"/>
<organism evidence="6 7">
    <name type="scientific">Nematostella vectensis</name>
    <name type="common">Starlet sea anemone</name>
    <dbReference type="NCBI Taxonomy" id="45351"/>
    <lineage>
        <taxon>Eukaryota</taxon>
        <taxon>Metazoa</taxon>
        <taxon>Cnidaria</taxon>
        <taxon>Anthozoa</taxon>
        <taxon>Hexacorallia</taxon>
        <taxon>Actiniaria</taxon>
        <taxon>Edwardsiidae</taxon>
        <taxon>Nematostella</taxon>
    </lineage>
</organism>
<dbReference type="PANTHER" id="PTHR10529">
    <property type="entry name" value="AP COMPLEX SUBUNIT MU"/>
    <property type="match status" value="1"/>
</dbReference>
<evidence type="ECO:0000313" key="6">
    <source>
        <dbReference type="EMBL" id="EDO44769.1"/>
    </source>
</evidence>
<dbReference type="InterPro" id="IPR028565">
    <property type="entry name" value="MHD"/>
</dbReference>
<dbReference type="GO" id="GO:0030131">
    <property type="term" value="C:clathrin adaptor complex"/>
    <property type="evidence" value="ECO:0007669"/>
    <property type="project" value="InterPro"/>
</dbReference>
<reference evidence="6 7" key="1">
    <citation type="journal article" date="2007" name="Science">
        <title>Sea anemone genome reveals ancestral eumetazoan gene repertoire and genomic organization.</title>
        <authorList>
            <person name="Putnam N.H."/>
            <person name="Srivastava M."/>
            <person name="Hellsten U."/>
            <person name="Dirks B."/>
            <person name="Chapman J."/>
            <person name="Salamov A."/>
            <person name="Terry A."/>
            <person name="Shapiro H."/>
            <person name="Lindquist E."/>
            <person name="Kapitonov V.V."/>
            <person name="Jurka J."/>
            <person name="Genikhovich G."/>
            <person name="Grigoriev I.V."/>
            <person name="Lucas S.M."/>
            <person name="Steele R.E."/>
            <person name="Finnerty J.R."/>
            <person name="Technau U."/>
            <person name="Martindale M.Q."/>
            <person name="Rokhsar D.S."/>
        </authorList>
    </citation>
    <scope>NUCLEOTIDE SEQUENCE [LARGE SCALE GENOMIC DNA]</scope>
    <source>
        <strain evidence="7">CH2 X CH6</strain>
    </source>
</reference>
<dbReference type="GO" id="GO:0012505">
    <property type="term" value="C:endomembrane system"/>
    <property type="evidence" value="ECO:0007669"/>
    <property type="project" value="UniProtKB-SubCell"/>
</dbReference>
<feature type="domain" description="MHD" evidence="5">
    <location>
        <begin position="48"/>
        <end position="353"/>
    </location>
</feature>
<dbReference type="PhylomeDB" id="A7RUX4"/>
<dbReference type="Gene3D" id="2.60.40.1170">
    <property type="entry name" value="Mu homology domain, subdomain B"/>
    <property type="match status" value="1"/>
</dbReference>
<gene>
    <name evidence="6" type="ORF">NEMVEDRAFT_v1g94203</name>
</gene>
<sequence>TIEHLAEGTPIIKIGSTSNAIMKEFIEAVGDSIRTLPAYRDRGITYRKDEVFVDVDDTCHALLDGTGNVKKLGGRVQVKIRAFVTGDPECQLVLNDIVVKEREEARLRGELKPQRIHHWINLQHCQFHKCVDVSAFNESHSIVFHPLDACTFELLRFRSNLKKPLPLYVKSSITLHSEQRIELRAEIQLCQETKMAKYARNNVVFQLPIPETWVPLFRTAKLFGREKSIKSSKGKQAAGIKSRLKHSRCSIAASLGTAKYEPEYSAIVWRIDKLPLIQSNIPVDAPQTLTCLLELPAGLEVPDDYQPHAEVEYDVSYVLLSDTTVIAVKVSNKNIPEKWVCYRALYHYHIEVDVCRGSSGPIRDVGCTQQ</sequence>
<dbReference type="InterPro" id="IPR001392">
    <property type="entry name" value="Clathrin_mu"/>
</dbReference>
<dbReference type="EMBL" id="DS469541">
    <property type="protein sequence ID" value="EDO44769.1"/>
    <property type="molecule type" value="Genomic_DNA"/>
</dbReference>
<dbReference type="PIRSF" id="PIRSF005992">
    <property type="entry name" value="Clathrin_mu"/>
    <property type="match status" value="1"/>
</dbReference>
<dbReference type="STRING" id="45351.A7RUX4"/>